<gene>
    <name evidence="2" type="ORF">JCM17846_04630</name>
</gene>
<accession>A0A5A7N3C8</accession>
<feature type="compositionally biased region" description="Basic and acidic residues" evidence="1">
    <location>
        <begin position="1"/>
        <end position="11"/>
    </location>
</feature>
<comment type="caution">
    <text evidence="2">The sequence shown here is derived from an EMBL/GenBank/DDBJ whole genome shotgun (WGS) entry which is preliminary data.</text>
</comment>
<keyword evidence="3" id="KW-1185">Reference proteome</keyword>
<dbReference type="EMBL" id="BKCN01000001">
    <property type="protein sequence ID" value="GER02781.1"/>
    <property type="molecule type" value="Genomic_DNA"/>
</dbReference>
<dbReference type="AlphaFoldDB" id="A0A5A7N3C8"/>
<protein>
    <recommendedName>
        <fullName evidence="4">Hemin uptake protein HemP</fullName>
    </recommendedName>
</protein>
<reference evidence="2 3" key="1">
    <citation type="submission" date="2019-09" db="EMBL/GenBank/DDBJ databases">
        <title>NBRP : Genome information of microbial organism related human and environment.</title>
        <authorList>
            <person name="Hattori M."/>
            <person name="Oshima K."/>
            <person name="Inaba H."/>
            <person name="Suda W."/>
            <person name="Sakamoto M."/>
            <person name="Iino T."/>
            <person name="Kitahara M."/>
            <person name="Oshida Y."/>
            <person name="Iida T."/>
            <person name="Kudo T."/>
            <person name="Itoh T."/>
            <person name="Ohkuma M."/>
        </authorList>
    </citation>
    <scope>NUCLEOTIDE SEQUENCE [LARGE SCALE GENOMIC DNA]</scope>
    <source>
        <strain evidence="2 3">Q-1</strain>
    </source>
</reference>
<evidence type="ECO:0000313" key="3">
    <source>
        <dbReference type="Proteomes" id="UP000324996"/>
    </source>
</evidence>
<feature type="region of interest" description="Disordered" evidence="1">
    <location>
        <begin position="1"/>
        <end position="23"/>
    </location>
</feature>
<proteinExistence type="predicted"/>
<evidence type="ECO:0000313" key="2">
    <source>
        <dbReference type="EMBL" id="GER02781.1"/>
    </source>
</evidence>
<dbReference type="Proteomes" id="UP000324996">
    <property type="component" value="Unassembled WGS sequence"/>
</dbReference>
<evidence type="ECO:0000256" key="1">
    <source>
        <dbReference type="SAM" id="MobiDB-lite"/>
    </source>
</evidence>
<sequence>MTSKPARKDQPDQPPPRIASDTLLRGGREIIIIHNNSEYHLRLTAQEKLILTK</sequence>
<organism evidence="2 3">
    <name type="scientific">Iodidimonas nitroreducens</name>
    <dbReference type="NCBI Taxonomy" id="1236968"/>
    <lineage>
        <taxon>Bacteria</taxon>
        <taxon>Pseudomonadati</taxon>
        <taxon>Pseudomonadota</taxon>
        <taxon>Alphaproteobacteria</taxon>
        <taxon>Iodidimonadales</taxon>
        <taxon>Iodidimonadaceae</taxon>
        <taxon>Iodidimonas</taxon>
    </lineage>
</organism>
<dbReference type="RefSeq" id="WP_081836988.1">
    <property type="nucleotide sequence ID" value="NZ_BKCN01000001.1"/>
</dbReference>
<name>A0A5A7N3C8_9PROT</name>
<evidence type="ECO:0008006" key="4">
    <source>
        <dbReference type="Google" id="ProtNLM"/>
    </source>
</evidence>
<dbReference type="InterPro" id="IPR019600">
    <property type="entry name" value="Hemin_uptake_protein_HemP"/>
</dbReference>
<dbReference type="Gene3D" id="2.10.70.10">
    <property type="entry name" value="Complement Module, domain 1"/>
    <property type="match status" value="1"/>
</dbReference>
<dbReference type="Pfam" id="PF10636">
    <property type="entry name" value="hemP"/>
    <property type="match status" value="1"/>
</dbReference>